<evidence type="ECO:0000256" key="5">
    <source>
        <dbReference type="PIRSR" id="PIRSR600888-1"/>
    </source>
</evidence>
<dbReference type="PANTHER" id="PTHR21047:SF2">
    <property type="entry name" value="THYMIDINE DIPHOSPHO-4-KETO-RHAMNOSE 3,5-EPIMERASE"/>
    <property type="match status" value="1"/>
</dbReference>
<evidence type="ECO:0000256" key="6">
    <source>
        <dbReference type="PIRSR" id="PIRSR600888-3"/>
    </source>
</evidence>
<feature type="active site" description="Proton acceptor" evidence="5">
    <location>
        <position position="61"/>
    </location>
</feature>
<keyword evidence="7 8" id="KW-0413">Isomerase</keyword>
<proteinExistence type="inferred from homology"/>
<dbReference type="Proteomes" id="UP000659388">
    <property type="component" value="Unassembled WGS sequence"/>
</dbReference>
<organism evidence="8 9">
    <name type="scientific">Fulvivirga sediminis</name>
    <dbReference type="NCBI Taxonomy" id="2803949"/>
    <lineage>
        <taxon>Bacteria</taxon>
        <taxon>Pseudomonadati</taxon>
        <taxon>Bacteroidota</taxon>
        <taxon>Cytophagia</taxon>
        <taxon>Cytophagales</taxon>
        <taxon>Fulvivirgaceae</taxon>
        <taxon>Fulvivirga</taxon>
    </lineage>
</organism>
<comment type="function">
    <text evidence="2 7">Catalyzes the epimerization of the C3' and C5'positions of dTDP-6-deoxy-D-xylo-4-hexulose, forming dTDP-6-deoxy-L-lyxo-4-hexulose.</text>
</comment>
<accession>A0A937F7W2</accession>
<evidence type="ECO:0000313" key="9">
    <source>
        <dbReference type="Proteomes" id="UP000659388"/>
    </source>
</evidence>
<keyword evidence="9" id="KW-1185">Reference proteome</keyword>
<feature type="active site" description="Proton donor" evidence="5">
    <location>
        <position position="130"/>
    </location>
</feature>
<evidence type="ECO:0000256" key="2">
    <source>
        <dbReference type="ARBA" id="ARBA00001997"/>
    </source>
</evidence>
<dbReference type="CDD" id="cd00438">
    <property type="entry name" value="cupin_RmlC"/>
    <property type="match status" value="1"/>
</dbReference>
<comment type="similarity">
    <text evidence="7">Belongs to the dTDP-4-dehydrorhamnose 3,5-epimerase family.</text>
</comment>
<dbReference type="PANTHER" id="PTHR21047">
    <property type="entry name" value="DTDP-6-DEOXY-D-GLUCOSE-3,5 EPIMERASE"/>
    <property type="match status" value="1"/>
</dbReference>
<comment type="pathway">
    <text evidence="7">Carbohydrate biosynthesis; dTDP-L-rhamnose biosynthesis.</text>
</comment>
<dbReference type="NCBIfam" id="TIGR01221">
    <property type="entry name" value="rmlC"/>
    <property type="match status" value="1"/>
</dbReference>
<sequence>MTIKETGISGLYEIHPSIFNDDRGFFFESYNEKKLSESGINYNFVQDNQSFSKKNVIRGLHLQHAPYAQAKLVRVVTGKVLDVVVDLRPDSKTYKQVYYCLLESDKNNALMVPDGFAHGFAALEDSIFSYKCSNLYHKESESGIIYNDTDLNIDWQVSTPIVSDKDLELPTLAEFEKAVLN</sequence>
<evidence type="ECO:0000313" key="8">
    <source>
        <dbReference type="EMBL" id="MBL3656234.1"/>
    </source>
</evidence>
<dbReference type="InterPro" id="IPR011051">
    <property type="entry name" value="RmlC_Cupin_sf"/>
</dbReference>
<comment type="caution">
    <text evidence="8">The sequence shown here is derived from an EMBL/GenBank/DDBJ whole genome shotgun (WGS) entry which is preliminary data.</text>
</comment>
<dbReference type="Gene3D" id="2.60.120.10">
    <property type="entry name" value="Jelly Rolls"/>
    <property type="match status" value="1"/>
</dbReference>
<evidence type="ECO:0000256" key="3">
    <source>
        <dbReference type="ARBA" id="ARBA00012098"/>
    </source>
</evidence>
<dbReference type="GO" id="GO:0005829">
    <property type="term" value="C:cytosol"/>
    <property type="evidence" value="ECO:0007669"/>
    <property type="project" value="TreeGrafter"/>
</dbReference>
<gene>
    <name evidence="8" type="primary">rfbC</name>
    <name evidence="8" type="ORF">JL102_08840</name>
</gene>
<evidence type="ECO:0000256" key="7">
    <source>
        <dbReference type="RuleBase" id="RU364069"/>
    </source>
</evidence>
<dbReference type="SUPFAM" id="SSF51182">
    <property type="entry name" value="RmlC-like cupins"/>
    <property type="match status" value="1"/>
</dbReference>
<comment type="catalytic activity">
    <reaction evidence="1 7">
        <text>dTDP-4-dehydro-6-deoxy-alpha-D-glucose = dTDP-4-dehydro-beta-L-rhamnose</text>
        <dbReference type="Rhea" id="RHEA:16969"/>
        <dbReference type="ChEBI" id="CHEBI:57649"/>
        <dbReference type="ChEBI" id="CHEBI:62830"/>
        <dbReference type="EC" id="5.1.3.13"/>
    </reaction>
</comment>
<dbReference type="GO" id="GO:0008830">
    <property type="term" value="F:dTDP-4-dehydrorhamnose 3,5-epimerase activity"/>
    <property type="evidence" value="ECO:0007669"/>
    <property type="project" value="UniProtKB-UniRule"/>
</dbReference>
<dbReference type="RefSeq" id="WP_202244024.1">
    <property type="nucleotide sequence ID" value="NZ_JAESIY010000004.1"/>
</dbReference>
<reference evidence="8" key="1">
    <citation type="submission" date="2021-01" db="EMBL/GenBank/DDBJ databases">
        <title>Fulvivirga kasyanovii gen. nov., sp nov., a novel member of the phylum Bacteroidetes isolated from seawater in a mussel farm.</title>
        <authorList>
            <person name="Zhao L.-H."/>
            <person name="Wang Z.-J."/>
        </authorList>
    </citation>
    <scope>NUCLEOTIDE SEQUENCE</scope>
    <source>
        <strain evidence="8">2943</strain>
    </source>
</reference>
<protein>
    <recommendedName>
        <fullName evidence="4 7">dTDP-4-dehydrorhamnose 3,5-epimerase</fullName>
        <ecNumber evidence="3 7">5.1.3.13</ecNumber>
    </recommendedName>
    <alternativeName>
        <fullName evidence="7">Thymidine diphospho-4-keto-rhamnose 3,5-epimerase</fullName>
    </alternativeName>
</protein>
<dbReference type="Pfam" id="PF00908">
    <property type="entry name" value="dTDP_sugar_isom"/>
    <property type="match status" value="1"/>
</dbReference>
<feature type="site" description="Participates in a stacking interaction with the thymidine ring of dTDP-4-oxo-6-deoxyglucose" evidence="6">
    <location>
        <position position="136"/>
    </location>
</feature>
<dbReference type="EMBL" id="JAESIY010000004">
    <property type="protein sequence ID" value="MBL3656234.1"/>
    <property type="molecule type" value="Genomic_DNA"/>
</dbReference>
<dbReference type="EC" id="5.1.3.13" evidence="3 7"/>
<evidence type="ECO:0000256" key="4">
    <source>
        <dbReference type="ARBA" id="ARBA00019595"/>
    </source>
</evidence>
<dbReference type="InterPro" id="IPR000888">
    <property type="entry name" value="RmlC-like"/>
</dbReference>
<dbReference type="GO" id="GO:0019305">
    <property type="term" value="P:dTDP-rhamnose biosynthetic process"/>
    <property type="evidence" value="ECO:0007669"/>
    <property type="project" value="UniProtKB-UniRule"/>
</dbReference>
<dbReference type="GO" id="GO:0000271">
    <property type="term" value="P:polysaccharide biosynthetic process"/>
    <property type="evidence" value="ECO:0007669"/>
    <property type="project" value="TreeGrafter"/>
</dbReference>
<comment type="subunit">
    <text evidence="7">Homodimer.</text>
</comment>
<name>A0A937F7W2_9BACT</name>
<dbReference type="AlphaFoldDB" id="A0A937F7W2"/>
<evidence type="ECO:0000256" key="1">
    <source>
        <dbReference type="ARBA" id="ARBA00001298"/>
    </source>
</evidence>
<dbReference type="InterPro" id="IPR014710">
    <property type="entry name" value="RmlC-like_jellyroll"/>
</dbReference>